<dbReference type="InterPro" id="IPR005674">
    <property type="entry name" value="CocE/Ser_esterase"/>
</dbReference>
<dbReference type="GO" id="GO:0008239">
    <property type="term" value="F:dipeptidyl-peptidase activity"/>
    <property type="evidence" value="ECO:0007669"/>
    <property type="project" value="InterPro"/>
</dbReference>
<sequence>MFGISWGGFNALQIAALAPQALRAVVTVCSTDDRYDNDVHYLGGSVLAVDMHAWSATMLAFASRPPDPAFVGERWLPLWRERLEHLDPLVHTWLAHQRRDAYWRHGSVCEDYDAITAPVLAVGGWADPYRDTVLRLVEHLPPERVRGLLGPWSHQYPDRGLPPGPAIGFLQETLRWWDHWLRDADNGAMDEPLLRAWINESAPPATTYPEREGRWVGVDAWPSEDVERAMYRLDGTMRHGEPGPVEVVSPQQTGVDAGRFFPFGNDADLPPDQREEDGRSACFDTAALGHRVEILGRAVVRLRLTSPAPRGQVIARLCDVAPDGSSTLVTRGALNLLSRDGRERTSEWTPGATEDVSLELWGVGHAFPVGHRIRLALSSAYWPWVWPHPDPRGFTVDPAASAVELPVRDPAVDRGRPPVSFEPPEQAPPLGVVFADPTEQPRPERLVRRDVARGMWTLEVDPRYGGSRTYPDGLVFREDALERYTIQERDPLSARTESRWTSGLAREALGWDVEIRTRSEIRTKAAPEGADFLTENQVTALSSGEVIFERTWRQRIPRDHG</sequence>
<dbReference type="EMBL" id="FOAZ01000015">
    <property type="protein sequence ID" value="SEL92574.1"/>
    <property type="molecule type" value="Genomic_DNA"/>
</dbReference>
<dbReference type="Gene3D" id="2.60.120.260">
    <property type="entry name" value="Galactose-binding domain-like"/>
    <property type="match status" value="1"/>
</dbReference>
<reference evidence="4" key="1">
    <citation type="submission" date="2016-10" db="EMBL/GenBank/DDBJ databases">
        <authorList>
            <person name="Varghese N."/>
        </authorList>
    </citation>
    <scope>NUCLEOTIDE SEQUENCE [LARGE SCALE GENOMIC DNA]</scope>
    <source>
        <strain evidence="4">DSM 45096 / BCRC 16803 / CGMCC 4.1857 / CIP 109030 / JCM 12277 / KCTC 19219 / NBRC 100920 / 33214</strain>
    </source>
</reference>
<dbReference type="Pfam" id="PF08530">
    <property type="entry name" value="PepX_C"/>
    <property type="match status" value="1"/>
</dbReference>
<dbReference type="SUPFAM" id="SSF49785">
    <property type="entry name" value="Galactose-binding domain-like"/>
    <property type="match status" value="1"/>
</dbReference>
<evidence type="ECO:0000256" key="1">
    <source>
        <dbReference type="ARBA" id="ARBA00022801"/>
    </source>
</evidence>
<evidence type="ECO:0000259" key="2">
    <source>
        <dbReference type="SMART" id="SM00939"/>
    </source>
</evidence>
<evidence type="ECO:0000313" key="4">
    <source>
        <dbReference type="Proteomes" id="UP000183015"/>
    </source>
</evidence>
<dbReference type="STRING" id="235985.SAMN05414137_115106"/>
<keyword evidence="1" id="KW-0378">Hydrolase</keyword>
<dbReference type="AlphaFoldDB" id="A0A1H7U703"/>
<accession>A0A1H7U703</accession>
<dbReference type="InterPro" id="IPR000383">
    <property type="entry name" value="Xaa-Pro-like_dom"/>
</dbReference>
<dbReference type="InterPro" id="IPR008979">
    <property type="entry name" value="Galactose-bd-like_sf"/>
</dbReference>
<name>A0A1H7U703_STRJI</name>
<feature type="domain" description="Xaa-Pro dipeptidyl-peptidase C-terminal" evidence="2">
    <location>
        <begin position="174"/>
        <end position="420"/>
    </location>
</feature>
<dbReference type="Proteomes" id="UP000183015">
    <property type="component" value="Unassembled WGS sequence"/>
</dbReference>
<protein>
    <recommendedName>
        <fullName evidence="2">Xaa-Pro dipeptidyl-peptidase C-terminal domain-containing protein</fullName>
    </recommendedName>
</protein>
<dbReference type="SUPFAM" id="SSF53474">
    <property type="entry name" value="alpha/beta-Hydrolases"/>
    <property type="match status" value="1"/>
</dbReference>
<evidence type="ECO:0000313" key="3">
    <source>
        <dbReference type="EMBL" id="SEL92574.1"/>
    </source>
</evidence>
<dbReference type="Gene3D" id="3.40.50.1820">
    <property type="entry name" value="alpha/beta hydrolase"/>
    <property type="match status" value="2"/>
</dbReference>
<dbReference type="NCBIfam" id="TIGR00976">
    <property type="entry name" value="CocE_NonD"/>
    <property type="match status" value="1"/>
</dbReference>
<proteinExistence type="predicted"/>
<dbReference type="InterPro" id="IPR029058">
    <property type="entry name" value="AB_hydrolase_fold"/>
</dbReference>
<gene>
    <name evidence="3" type="ORF">SAMN05414137_115106</name>
</gene>
<dbReference type="eggNOG" id="COG2936">
    <property type="taxonomic scope" value="Bacteria"/>
</dbReference>
<keyword evidence="4" id="KW-1185">Reference proteome</keyword>
<dbReference type="SMART" id="SM00939">
    <property type="entry name" value="PepX_C"/>
    <property type="match status" value="1"/>
</dbReference>
<organism evidence="3 4">
    <name type="scientific">Streptacidiphilus jiangxiensis</name>
    <dbReference type="NCBI Taxonomy" id="235985"/>
    <lineage>
        <taxon>Bacteria</taxon>
        <taxon>Bacillati</taxon>
        <taxon>Actinomycetota</taxon>
        <taxon>Actinomycetes</taxon>
        <taxon>Kitasatosporales</taxon>
        <taxon>Streptomycetaceae</taxon>
        <taxon>Streptacidiphilus</taxon>
    </lineage>
</organism>
<dbReference type="InterPro" id="IPR013736">
    <property type="entry name" value="Xaa-Pro_dipept_C"/>
</dbReference>
<dbReference type="Pfam" id="PF02129">
    <property type="entry name" value="Peptidase_S15"/>
    <property type="match status" value="1"/>
</dbReference>